<protein>
    <submittedName>
        <fullName evidence="1">Uncharacterized protein</fullName>
    </submittedName>
</protein>
<dbReference type="Proteomes" id="UP001172386">
    <property type="component" value="Unassembled WGS sequence"/>
</dbReference>
<comment type="caution">
    <text evidence="1">The sequence shown here is derived from an EMBL/GenBank/DDBJ whole genome shotgun (WGS) entry which is preliminary data.</text>
</comment>
<dbReference type="EMBL" id="JAPDRQ010000007">
    <property type="protein sequence ID" value="KAJ9663686.1"/>
    <property type="molecule type" value="Genomic_DNA"/>
</dbReference>
<name>A0ACC3AJ55_9EURO</name>
<evidence type="ECO:0000313" key="2">
    <source>
        <dbReference type="Proteomes" id="UP001172386"/>
    </source>
</evidence>
<reference evidence="1" key="1">
    <citation type="submission" date="2022-10" db="EMBL/GenBank/DDBJ databases">
        <title>Culturing micro-colonial fungi from biological soil crusts in the Mojave desert and describing Neophaeococcomyces mojavensis, and introducing the new genera and species Taxawa tesnikishii.</title>
        <authorList>
            <person name="Kurbessoian T."/>
            <person name="Stajich J.E."/>
        </authorList>
    </citation>
    <scope>NUCLEOTIDE SEQUENCE</scope>
    <source>
        <strain evidence="1">JES_112</strain>
    </source>
</reference>
<keyword evidence="2" id="KW-1185">Reference proteome</keyword>
<proteinExistence type="predicted"/>
<organism evidence="1 2">
    <name type="scientific">Neophaeococcomyces mojaviensis</name>
    <dbReference type="NCBI Taxonomy" id="3383035"/>
    <lineage>
        <taxon>Eukaryota</taxon>
        <taxon>Fungi</taxon>
        <taxon>Dikarya</taxon>
        <taxon>Ascomycota</taxon>
        <taxon>Pezizomycotina</taxon>
        <taxon>Eurotiomycetes</taxon>
        <taxon>Chaetothyriomycetidae</taxon>
        <taxon>Chaetothyriales</taxon>
        <taxon>Chaetothyriales incertae sedis</taxon>
        <taxon>Neophaeococcomyces</taxon>
    </lineage>
</organism>
<sequence length="737" mass="84581">MWLINTSTFELEEFPDERNVEYAILSHRWEEEEVLFKHWDWTPQHGLQKPRGMKGFEKIEKCCELAASERLSYAWVDTCCIDKSSSAELQEAINSMFRWYKNAVVCYAYLSDVVDLYLEFEDSKWFTRGWTLQELLAPTNLVFFDHDWYRVGTRSQLSTQISELSRIPETILEFGYQGIKTVLVAEVMNWAQGRQTTRIEDRAYSLLGLFEIYMPLLYGEGDRAFRRLQEEIMKQSQDQSIFLWTGIPGQNTGLLAPSLDHFPDRSRMLDWSYGGDFSIRQGSSVSNETITTEFNLLPWAPFLYVAYTFKYFQLPQALFLGLQGPGQYQRVRYEGEDLIDVYYDDKSKPQSVTVMDSWPEVEQIKYDLPVFSCGLVEFFMQSWQGDAVLWTADSNETSMFTGKYELNMVRENGGLLGMVSCWSPLFESGSLKSVVMAFNFDFSIICILSSRMLKSDELDYRILCEARVWTSLESVAASKEQADIKLQESSLSTFKHEDCWASSSQEILALKFSPWQNYKVLYIDAGERTLALHWRGCERSRFVRRLRVMNKLIERDPILYVASSAILRHAQLRAVSHATKSESSTQASLFAVYETNNKRENYERRLAEGNATYNHASQLARKMPFRLRTGDAVSKASFKEGSASSDWIHFNGHAVFNKTDVVRSCLVLAGGLEEAEASVETSHPPASESSKSSNNLNISDVFGIDMQDSASHMTIFACDSGTQDILREMSHSVLFLR</sequence>
<gene>
    <name evidence="1" type="ORF">H2198_000698</name>
</gene>
<accession>A0ACC3AJ55</accession>
<evidence type="ECO:0000313" key="1">
    <source>
        <dbReference type="EMBL" id="KAJ9663686.1"/>
    </source>
</evidence>